<evidence type="ECO:0000256" key="4">
    <source>
        <dbReference type="PROSITE-ProRule" id="PRU00335"/>
    </source>
</evidence>
<keyword evidence="2 4" id="KW-0238">DNA-binding</keyword>
<dbReference type="Proteomes" id="UP001519654">
    <property type="component" value="Unassembled WGS sequence"/>
</dbReference>
<feature type="DNA-binding region" description="H-T-H motif" evidence="4">
    <location>
        <begin position="25"/>
        <end position="44"/>
    </location>
</feature>
<dbReference type="RefSeq" id="WP_215788955.1">
    <property type="nucleotide sequence ID" value="NZ_JAHKKG010000006.1"/>
</dbReference>
<dbReference type="Pfam" id="PF13305">
    <property type="entry name" value="TetR_C_33"/>
    <property type="match status" value="1"/>
</dbReference>
<dbReference type="SUPFAM" id="SSF48498">
    <property type="entry name" value="Tetracyclin repressor-like, C-terminal domain"/>
    <property type="match status" value="1"/>
</dbReference>
<dbReference type="InterPro" id="IPR036271">
    <property type="entry name" value="Tet_transcr_reg_TetR-rel_C_sf"/>
</dbReference>
<feature type="domain" description="HTH tetR-type" evidence="5">
    <location>
        <begin position="2"/>
        <end position="62"/>
    </location>
</feature>
<dbReference type="PROSITE" id="PS50977">
    <property type="entry name" value="HTH_TETR_2"/>
    <property type="match status" value="1"/>
</dbReference>
<dbReference type="EMBL" id="JAHKKG010000006">
    <property type="protein sequence ID" value="MBU2665716.1"/>
    <property type="molecule type" value="Genomic_DNA"/>
</dbReference>
<keyword evidence="3" id="KW-0804">Transcription</keyword>
<proteinExistence type="predicted"/>
<accession>A0ABS5YQV7</accession>
<evidence type="ECO:0000256" key="2">
    <source>
        <dbReference type="ARBA" id="ARBA00023125"/>
    </source>
</evidence>
<dbReference type="PANTHER" id="PTHR30055">
    <property type="entry name" value="HTH-TYPE TRANSCRIPTIONAL REGULATOR RUTR"/>
    <property type="match status" value="1"/>
</dbReference>
<dbReference type="InterPro" id="IPR009057">
    <property type="entry name" value="Homeodomain-like_sf"/>
</dbReference>
<dbReference type="InterPro" id="IPR050109">
    <property type="entry name" value="HTH-type_TetR-like_transc_reg"/>
</dbReference>
<dbReference type="Gene3D" id="1.10.357.10">
    <property type="entry name" value="Tetracycline Repressor, domain 2"/>
    <property type="match status" value="1"/>
</dbReference>
<organism evidence="6 7">
    <name type="scientific">Paractinoplanes bogorensis</name>
    <dbReference type="NCBI Taxonomy" id="1610840"/>
    <lineage>
        <taxon>Bacteria</taxon>
        <taxon>Bacillati</taxon>
        <taxon>Actinomycetota</taxon>
        <taxon>Actinomycetes</taxon>
        <taxon>Micromonosporales</taxon>
        <taxon>Micromonosporaceae</taxon>
        <taxon>Paractinoplanes</taxon>
    </lineage>
</organism>
<comment type="caution">
    <text evidence="6">The sequence shown here is derived from an EMBL/GenBank/DDBJ whole genome shotgun (WGS) entry which is preliminary data.</text>
</comment>
<evidence type="ECO:0000259" key="5">
    <source>
        <dbReference type="PROSITE" id="PS50977"/>
    </source>
</evidence>
<protein>
    <submittedName>
        <fullName evidence="6">TetR/AcrR family transcriptional regulator</fullName>
    </submittedName>
</protein>
<dbReference type="InterPro" id="IPR001647">
    <property type="entry name" value="HTH_TetR"/>
</dbReference>
<evidence type="ECO:0000313" key="6">
    <source>
        <dbReference type="EMBL" id="MBU2665716.1"/>
    </source>
</evidence>
<dbReference type="PANTHER" id="PTHR30055:SF234">
    <property type="entry name" value="HTH-TYPE TRANSCRIPTIONAL REGULATOR BETI"/>
    <property type="match status" value="1"/>
</dbReference>
<name>A0ABS5YQV7_9ACTN</name>
<keyword evidence="7" id="KW-1185">Reference proteome</keyword>
<dbReference type="SUPFAM" id="SSF46689">
    <property type="entry name" value="Homeodomain-like"/>
    <property type="match status" value="1"/>
</dbReference>
<evidence type="ECO:0000256" key="1">
    <source>
        <dbReference type="ARBA" id="ARBA00023015"/>
    </source>
</evidence>
<reference evidence="6 7" key="1">
    <citation type="submission" date="2021-06" db="EMBL/GenBank/DDBJ databases">
        <title>Actinoplanes lichenicola sp. nov., and Actinoplanes ovalisporus sp. nov., isolated from lichen in Thailand.</title>
        <authorList>
            <person name="Saeng-In P."/>
            <person name="Kanchanasin P."/>
            <person name="Yuki M."/>
            <person name="Kudo T."/>
            <person name="Ohkuma M."/>
            <person name="Phongsopitanun W."/>
            <person name="Tanasupawat S."/>
        </authorList>
    </citation>
    <scope>NUCLEOTIDE SEQUENCE [LARGE SCALE GENOMIC DNA]</scope>
    <source>
        <strain evidence="6 7">NBRC 110975</strain>
    </source>
</reference>
<keyword evidence="1" id="KW-0805">Transcription regulation</keyword>
<sequence length="190" mass="19644">MTSTADRLVVAAAELLDNGGEAAVTLRAVGAAIGVSHNAPYKHFAARDDLLAGVAAADFRTIAESFRQVRGSEPEPIECLLAALDVVVRFSQDHPARYRLLFNNPAIAATAGPLSSAAEEALSEFAAIVGDGQAAGALPATPTDHLAILIFATAHGLIDSDASGRLRPRTGWADLGDGLRTLIGLLAKPQ</sequence>
<dbReference type="Pfam" id="PF00440">
    <property type="entry name" value="TetR_N"/>
    <property type="match status" value="1"/>
</dbReference>
<dbReference type="InterPro" id="IPR025996">
    <property type="entry name" value="MT1864/Rv1816-like_C"/>
</dbReference>
<evidence type="ECO:0000256" key="3">
    <source>
        <dbReference type="ARBA" id="ARBA00023163"/>
    </source>
</evidence>
<gene>
    <name evidence="6" type="ORF">KOI35_19590</name>
</gene>
<evidence type="ECO:0000313" key="7">
    <source>
        <dbReference type="Proteomes" id="UP001519654"/>
    </source>
</evidence>